<comment type="caution">
    <text evidence="3">The sequence shown here is derived from an EMBL/GenBank/DDBJ whole genome shotgun (WGS) entry which is preliminary data.</text>
</comment>
<dbReference type="PRINTS" id="PR00080">
    <property type="entry name" value="SDRFAMILY"/>
</dbReference>
<dbReference type="PANTHER" id="PTHR43157">
    <property type="entry name" value="PHOSPHATIDYLINOSITOL-GLYCAN BIOSYNTHESIS CLASS F PROTEIN-RELATED"/>
    <property type="match status" value="1"/>
</dbReference>
<dbReference type="PANTHER" id="PTHR43157:SF31">
    <property type="entry name" value="PHOSPHATIDYLINOSITOL-GLYCAN BIOSYNTHESIS CLASS F PROTEIN"/>
    <property type="match status" value="1"/>
</dbReference>
<dbReference type="EMBL" id="QANS01000001">
    <property type="protein sequence ID" value="PTU32943.1"/>
    <property type="molecule type" value="Genomic_DNA"/>
</dbReference>
<dbReference type="GO" id="GO:0016491">
    <property type="term" value="F:oxidoreductase activity"/>
    <property type="evidence" value="ECO:0007669"/>
    <property type="project" value="UniProtKB-KW"/>
</dbReference>
<dbReference type="SUPFAM" id="SSF51735">
    <property type="entry name" value="NAD(P)-binding Rossmann-fold domains"/>
    <property type="match status" value="1"/>
</dbReference>
<reference evidence="3 4" key="1">
    <citation type="submission" date="2018-04" db="EMBL/GenBank/DDBJ databases">
        <title>Novel species isolated from glacier.</title>
        <authorList>
            <person name="Liu Q."/>
            <person name="Xin Y.-H."/>
        </authorList>
    </citation>
    <scope>NUCLEOTIDE SEQUENCE [LARGE SCALE GENOMIC DNA]</scope>
    <source>
        <strain evidence="3 4">GT1R17</strain>
    </source>
</reference>
<dbReference type="NCBIfam" id="NF004846">
    <property type="entry name" value="PRK06197.1"/>
    <property type="match status" value="1"/>
</dbReference>
<dbReference type="InterPro" id="IPR036291">
    <property type="entry name" value="NAD(P)-bd_dom_sf"/>
</dbReference>
<dbReference type="PRINTS" id="PR00081">
    <property type="entry name" value="GDHRDH"/>
</dbReference>
<keyword evidence="1" id="KW-0560">Oxidoreductase</keyword>
<dbReference type="OrthoDB" id="109589at2"/>
<accession>A0A2T5MK38</accession>
<sequence length="301" mass="32733">MNKKWTLADMPRLDGKLALVTGANRGLGLEISAALAAAGARVVMACRDSEKAAAGVAEVQRRVPNALVIPMKLDLACLKSIREFADEFGRKFSSLDILVNNASAILVPLQKTRDGFEMHMGTNHFGPFALTGLLLDLLRNSPGSRIVNTSSMAHRLTPGIDFDDLNFSRKAYKDMDAYGKSKLATLMFTFELDRKLRQSGSNVIATVAHPGYTATNPDYGNFFMRLMTKMMAQAPAMGALPALYAATAADVSGGDFIGPGGFKELSGYPKKVDCRPEARDPKLTAKLWSLSEQLTDFKYQL</sequence>
<dbReference type="Pfam" id="PF00106">
    <property type="entry name" value="adh_short"/>
    <property type="match status" value="1"/>
</dbReference>
<keyword evidence="4" id="KW-1185">Reference proteome</keyword>
<comment type="similarity">
    <text evidence="2">Belongs to the short-chain dehydrogenases/reductases (SDR) family.</text>
</comment>
<dbReference type="RefSeq" id="WP_107938651.1">
    <property type="nucleotide sequence ID" value="NZ_QANS01000001.1"/>
</dbReference>
<name>A0A2T5MK38_9GAMM</name>
<evidence type="ECO:0000313" key="4">
    <source>
        <dbReference type="Proteomes" id="UP000244248"/>
    </source>
</evidence>
<evidence type="ECO:0000256" key="2">
    <source>
        <dbReference type="RuleBase" id="RU000363"/>
    </source>
</evidence>
<dbReference type="Gene3D" id="3.40.50.720">
    <property type="entry name" value="NAD(P)-binding Rossmann-like Domain"/>
    <property type="match status" value="1"/>
</dbReference>
<dbReference type="AlphaFoldDB" id="A0A2T5MK38"/>
<dbReference type="InterPro" id="IPR002347">
    <property type="entry name" value="SDR_fam"/>
</dbReference>
<dbReference type="Proteomes" id="UP000244248">
    <property type="component" value="Unassembled WGS sequence"/>
</dbReference>
<evidence type="ECO:0000313" key="3">
    <source>
        <dbReference type="EMBL" id="PTU32943.1"/>
    </source>
</evidence>
<gene>
    <name evidence="3" type="ORF">CJD38_02190</name>
</gene>
<proteinExistence type="inferred from homology"/>
<evidence type="ECO:0000256" key="1">
    <source>
        <dbReference type="ARBA" id="ARBA00023002"/>
    </source>
</evidence>
<organism evidence="3 4">
    <name type="scientific">Stenotrophobium rhamnosiphilum</name>
    <dbReference type="NCBI Taxonomy" id="2029166"/>
    <lineage>
        <taxon>Bacteria</taxon>
        <taxon>Pseudomonadati</taxon>
        <taxon>Pseudomonadota</taxon>
        <taxon>Gammaproteobacteria</taxon>
        <taxon>Nevskiales</taxon>
        <taxon>Nevskiaceae</taxon>
        <taxon>Stenotrophobium</taxon>
    </lineage>
</organism>
<protein>
    <submittedName>
        <fullName evidence="3">Short-chain dehydrogenase</fullName>
    </submittedName>
</protein>